<feature type="transmembrane region" description="Helical" evidence="1">
    <location>
        <begin position="528"/>
        <end position="546"/>
    </location>
</feature>
<evidence type="ECO:0000259" key="3">
    <source>
        <dbReference type="SMART" id="SM00703"/>
    </source>
</evidence>
<dbReference type="EnsemblMetazoa" id="AALFPA23_005133.R6489">
    <property type="protein sequence ID" value="AALFPA23_005133.P6489"/>
    <property type="gene ID" value="AALFPA23_005133"/>
</dbReference>
<reference evidence="4" key="2">
    <citation type="submission" date="2025-05" db="UniProtKB">
        <authorList>
            <consortium name="EnsemblMetazoa"/>
        </authorList>
    </citation>
    <scope>IDENTIFICATION</scope>
    <source>
        <strain evidence="4">Foshan</strain>
    </source>
</reference>
<dbReference type="InterPro" id="IPR002656">
    <property type="entry name" value="Acyl_transf_3_dom"/>
</dbReference>
<feature type="transmembrane region" description="Helical" evidence="1">
    <location>
        <begin position="239"/>
        <end position="258"/>
    </location>
</feature>
<feature type="transmembrane region" description="Helical" evidence="1">
    <location>
        <begin position="486"/>
        <end position="508"/>
    </location>
</feature>
<dbReference type="PANTHER" id="PTHR11161">
    <property type="entry name" value="O-ACYLTRANSFERASE"/>
    <property type="match status" value="1"/>
</dbReference>
<feature type="transmembrane region" description="Helical" evidence="1">
    <location>
        <begin position="170"/>
        <end position="192"/>
    </location>
</feature>
<feature type="domain" description="Nose resistant-to-fluoxetine protein N-terminal" evidence="3">
    <location>
        <begin position="28"/>
        <end position="160"/>
    </location>
</feature>
<dbReference type="InterPro" id="IPR006621">
    <property type="entry name" value="Nose-resist-to-fluoxetine_N"/>
</dbReference>
<keyword evidence="1" id="KW-0472">Membrane</keyword>
<dbReference type="Pfam" id="PF01757">
    <property type="entry name" value="Acyl_transf_3"/>
    <property type="match status" value="1"/>
</dbReference>
<feature type="transmembrane region" description="Helical" evidence="1">
    <location>
        <begin position="412"/>
        <end position="433"/>
    </location>
</feature>
<feature type="transmembrane region" description="Helical" evidence="1">
    <location>
        <begin position="385"/>
        <end position="405"/>
    </location>
</feature>
<dbReference type="RefSeq" id="XP_019546423.3">
    <property type="nucleotide sequence ID" value="XM_019690878.3"/>
</dbReference>
<sequence length="638" mass="71902">MQLVKMTEIAKLMCIVLMIGQLAGAENDTLCDDQLQALLFGVSVNESWALQLYDSWGKWPSGQFSGNQYDFGNHDQCREFVHEHANVGTISGRYCMVVVPQTVSESVKRVFIDTGEINGVVVGMCFPSYCSEQRLKQPVSVILETVYHVDSNSLQIQCETEPEVSSAVNILAVTIFSMILAFAVGSTAYDVFASMKSFQPSPVFTAFSIYSNWPKLMKTTTTPVRITEKSNVIDCIHGMRVLAILWIIFGHSYLLLTSSPLINPVATLDWIESFHSTLIISGPLSVDTFFLLSGLLTCWTLLKELDRSRFFNVPLMYLHRYLRLTPVFAALILFTVGILPYLASGPLWNTSLRLSVDQCNRYWWSALLYVQNYVNPDQICLGHSWYLSVDMQLFLLSPLLIYPLWKWGRKALVLVILLIAASIVYIAAMFMVYDFPGSVLITDIKRDNLTYVPTHTRMGAWLVGVITGYILYRTKKRFVHLQKSQVAIGWIFSLAALAVCIVGAHYVNQPYPNAHAQIFDALYESLKHVLWAAGVGWIIFACTNGYGGPVNSVLSLPIWQPLGRLSYCLYLLHLPMQTVLTASTRTVRYFSDLRAIHTFWGDFSLTLLAAVGWTLCFEIPFANLDMLMLEKVKKTSSR</sequence>
<evidence type="ECO:0000313" key="4">
    <source>
        <dbReference type="EnsemblMetazoa" id="AALFPA23_005133.P6489"/>
    </source>
</evidence>
<dbReference type="Proteomes" id="UP000069940">
    <property type="component" value="Unassembled WGS sequence"/>
</dbReference>
<keyword evidence="5" id="KW-1185">Reference proteome</keyword>
<dbReference type="InterPro" id="IPR052728">
    <property type="entry name" value="O2_lipid_transport_reg"/>
</dbReference>
<name>A0ABM1Y2T0_AEDAL</name>
<accession>A0ABM1Y2T0</accession>
<feature type="transmembrane region" description="Helical" evidence="1">
    <location>
        <begin position="278"/>
        <end position="302"/>
    </location>
</feature>
<feature type="chain" id="PRO_5045153475" description="Nose resistant-to-fluoxetine protein N-terminal domain-containing protein" evidence="2">
    <location>
        <begin position="26"/>
        <end position="638"/>
    </location>
</feature>
<proteinExistence type="predicted"/>
<evidence type="ECO:0000256" key="2">
    <source>
        <dbReference type="SAM" id="SignalP"/>
    </source>
</evidence>
<dbReference type="Pfam" id="PF20146">
    <property type="entry name" value="NRF"/>
    <property type="match status" value="1"/>
</dbReference>
<evidence type="ECO:0000256" key="1">
    <source>
        <dbReference type="SAM" id="Phobius"/>
    </source>
</evidence>
<dbReference type="PANTHER" id="PTHR11161:SF0">
    <property type="entry name" value="O-ACYLTRANSFERASE LIKE PROTEIN"/>
    <property type="match status" value="1"/>
</dbReference>
<reference evidence="5" key="1">
    <citation type="journal article" date="2015" name="Proc. Natl. Acad. Sci. U.S.A.">
        <title>Genome sequence of the Asian Tiger mosquito, Aedes albopictus, reveals insights into its biology, genetics, and evolution.</title>
        <authorList>
            <person name="Chen X.G."/>
            <person name="Jiang X."/>
            <person name="Gu J."/>
            <person name="Xu M."/>
            <person name="Wu Y."/>
            <person name="Deng Y."/>
            <person name="Zhang C."/>
            <person name="Bonizzoni M."/>
            <person name="Dermauw W."/>
            <person name="Vontas J."/>
            <person name="Armbruster P."/>
            <person name="Huang X."/>
            <person name="Yang Y."/>
            <person name="Zhang H."/>
            <person name="He W."/>
            <person name="Peng H."/>
            <person name="Liu Y."/>
            <person name="Wu K."/>
            <person name="Chen J."/>
            <person name="Lirakis M."/>
            <person name="Topalis P."/>
            <person name="Van Leeuwen T."/>
            <person name="Hall A.B."/>
            <person name="Jiang X."/>
            <person name="Thorpe C."/>
            <person name="Mueller R.L."/>
            <person name="Sun C."/>
            <person name="Waterhouse R.M."/>
            <person name="Yan G."/>
            <person name="Tu Z.J."/>
            <person name="Fang X."/>
            <person name="James A.A."/>
        </authorList>
    </citation>
    <scope>NUCLEOTIDE SEQUENCE [LARGE SCALE GENOMIC DNA]</scope>
    <source>
        <strain evidence="5">Foshan</strain>
    </source>
</reference>
<keyword evidence="1" id="KW-1133">Transmembrane helix</keyword>
<organism evidence="4 5">
    <name type="scientific">Aedes albopictus</name>
    <name type="common">Asian tiger mosquito</name>
    <name type="synonym">Stegomyia albopicta</name>
    <dbReference type="NCBI Taxonomy" id="7160"/>
    <lineage>
        <taxon>Eukaryota</taxon>
        <taxon>Metazoa</taxon>
        <taxon>Ecdysozoa</taxon>
        <taxon>Arthropoda</taxon>
        <taxon>Hexapoda</taxon>
        <taxon>Insecta</taxon>
        <taxon>Pterygota</taxon>
        <taxon>Neoptera</taxon>
        <taxon>Endopterygota</taxon>
        <taxon>Diptera</taxon>
        <taxon>Nematocera</taxon>
        <taxon>Culicoidea</taxon>
        <taxon>Culicidae</taxon>
        <taxon>Culicinae</taxon>
        <taxon>Aedini</taxon>
        <taxon>Aedes</taxon>
        <taxon>Stegomyia</taxon>
    </lineage>
</organism>
<dbReference type="SMART" id="SM00703">
    <property type="entry name" value="NRF"/>
    <property type="match status" value="1"/>
</dbReference>
<dbReference type="GeneID" id="109416811"/>
<keyword evidence="1" id="KW-0812">Transmembrane</keyword>
<feature type="signal peptide" evidence="2">
    <location>
        <begin position="1"/>
        <end position="25"/>
    </location>
</feature>
<keyword evidence="2" id="KW-0732">Signal</keyword>
<protein>
    <recommendedName>
        <fullName evidence="3">Nose resistant-to-fluoxetine protein N-terminal domain-containing protein</fullName>
    </recommendedName>
</protein>
<feature type="transmembrane region" description="Helical" evidence="1">
    <location>
        <begin position="567"/>
        <end position="583"/>
    </location>
</feature>
<feature type="transmembrane region" description="Helical" evidence="1">
    <location>
        <begin position="603"/>
        <end position="624"/>
    </location>
</feature>
<feature type="transmembrane region" description="Helical" evidence="1">
    <location>
        <begin position="458"/>
        <end position="474"/>
    </location>
</feature>
<feature type="transmembrane region" description="Helical" evidence="1">
    <location>
        <begin position="322"/>
        <end position="343"/>
    </location>
</feature>
<evidence type="ECO:0000313" key="5">
    <source>
        <dbReference type="Proteomes" id="UP000069940"/>
    </source>
</evidence>